<evidence type="ECO:0000259" key="4">
    <source>
        <dbReference type="Pfam" id="PF02894"/>
    </source>
</evidence>
<comment type="similarity">
    <text evidence="1">Belongs to the Gfo/Idh/MocA family.</text>
</comment>
<keyword evidence="2" id="KW-0560">Oxidoreductase</keyword>
<evidence type="ECO:0000256" key="2">
    <source>
        <dbReference type="ARBA" id="ARBA00023002"/>
    </source>
</evidence>
<dbReference type="PANTHER" id="PTHR42840:SF3">
    <property type="entry name" value="BINDING ROSSMANN FOLD OXIDOREDUCTASE, PUTATIVE (AFU_ORTHOLOGUE AFUA_2G10240)-RELATED"/>
    <property type="match status" value="1"/>
</dbReference>
<organism evidence="5 6">
    <name type="scientific">Alteribacillus bidgolensis</name>
    <dbReference type="NCBI Taxonomy" id="930129"/>
    <lineage>
        <taxon>Bacteria</taxon>
        <taxon>Bacillati</taxon>
        <taxon>Bacillota</taxon>
        <taxon>Bacilli</taxon>
        <taxon>Bacillales</taxon>
        <taxon>Bacillaceae</taxon>
        <taxon>Alteribacillus</taxon>
    </lineage>
</organism>
<proteinExistence type="inferred from homology"/>
<dbReference type="SUPFAM" id="SSF55347">
    <property type="entry name" value="Glyceraldehyde-3-phosphate dehydrogenase-like, C-terminal domain"/>
    <property type="match status" value="1"/>
</dbReference>
<dbReference type="STRING" id="930129.SAMN05216352_10545"/>
<evidence type="ECO:0000259" key="3">
    <source>
        <dbReference type="Pfam" id="PF01408"/>
    </source>
</evidence>
<reference evidence="5 6" key="1">
    <citation type="submission" date="2016-10" db="EMBL/GenBank/DDBJ databases">
        <authorList>
            <person name="de Groot N.N."/>
        </authorList>
    </citation>
    <scope>NUCLEOTIDE SEQUENCE [LARGE SCALE GENOMIC DNA]</scope>
    <source>
        <strain evidence="6">P4B,CCM 7963,CECT 7998,DSM 25260,IBRC-M 10614,KCTC 13821</strain>
    </source>
</reference>
<feature type="domain" description="Gfo/Idh/MocA-like oxidoreductase N-terminal" evidence="3">
    <location>
        <begin position="8"/>
        <end position="127"/>
    </location>
</feature>
<evidence type="ECO:0000256" key="1">
    <source>
        <dbReference type="ARBA" id="ARBA00010928"/>
    </source>
</evidence>
<sequence length="340" mass="37849">MSDMKESINCAILGLGRLGYWHACNLAKIKGANLTCVVDPLEGRAEQAARELGAEKWSQDVEDIIKDDNIEAVVIVTPTSTHAELLTKMADAKKHIFVEKPLTQYVSEADQVIDVIRKNQVFCQVGFMRRFDPDYAEAKRRIQNGDIGQPLYFKGVSRDGNIPPVEFLKNSGGIFLDLAIHEYDIARYLLDQEISEIHSTGSVLLHSFMKDLNDADSANSYLTFDQGAAGDIEASWIAHNVYDVRGEVIGSEGAIQIGSMRRRNINILNKSGSRHELISDFPAKFKDAYYLEVEHFIDSLRKSKAPLCNEIDGRIALEAAAAATKSFHTNKPVKLQAIYS</sequence>
<dbReference type="EMBL" id="FNDU01000005">
    <property type="protein sequence ID" value="SDI14154.1"/>
    <property type="molecule type" value="Genomic_DNA"/>
</dbReference>
<evidence type="ECO:0000313" key="6">
    <source>
        <dbReference type="Proteomes" id="UP000199017"/>
    </source>
</evidence>
<dbReference type="Pfam" id="PF02894">
    <property type="entry name" value="GFO_IDH_MocA_C"/>
    <property type="match status" value="1"/>
</dbReference>
<dbReference type="Gene3D" id="3.40.50.720">
    <property type="entry name" value="NAD(P)-binding Rossmann-like Domain"/>
    <property type="match status" value="1"/>
</dbReference>
<dbReference type="AlphaFoldDB" id="A0A1G8I5P6"/>
<name>A0A1G8I5P6_9BACI</name>
<dbReference type="InterPro" id="IPR000683">
    <property type="entry name" value="Gfo/Idh/MocA-like_OxRdtase_N"/>
</dbReference>
<dbReference type="SUPFAM" id="SSF51735">
    <property type="entry name" value="NAD(P)-binding Rossmann-fold domains"/>
    <property type="match status" value="1"/>
</dbReference>
<gene>
    <name evidence="5" type="ORF">SAMN05216352_10545</name>
</gene>
<dbReference type="Gene3D" id="3.30.360.10">
    <property type="entry name" value="Dihydrodipicolinate Reductase, domain 2"/>
    <property type="match status" value="1"/>
</dbReference>
<evidence type="ECO:0000313" key="5">
    <source>
        <dbReference type="EMBL" id="SDI14154.1"/>
    </source>
</evidence>
<dbReference type="Proteomes" id="UP000199017">
    <property type="component" value="Unassembled WGS sequence"/>
</dbReference>
<accession>A0A1G8I5P6</accession>
<dbReference type="InterPro" id="IPR036291">
    <property type="entry name" value="NAD(P)-bd_dom_sf"/>
</dbReference>
<dbReference type="Pfam" id="PF01408">
    <property type="entry name" value="GFO_IDH_MocA"/>
    <property type="match status" value="1"/>
</dbReference>
<protein>
    <submittedName>
        <fullName evidence="5">Scyllo-inositol 2-dehydrogenase (NAD+)</fullName>
    </submittedName>
</protein>
<dbReference type="PANTHER" id="PTHR42840">
    <property type="entry name" value="NAD(P)-BINDING ROSSMANN-FOLD SUPERFAMILY PROTEIN-RELATED"/>
    <property type="match status" value="1"/>
</dbReference>
<dbReference type="GO" id="GO:0000166">
    <property type="term" value="F:nucleotide binding"/>
    <property type="evidence" value="ECO:0007669"/>
    <property type="project" value="InterPro"/>
</dbReference>
<dbReference type="InterPro" id="IPR004104">
    <property type="entry name" value="Gfo/Idh/MocA-like_OxRdtase_C"/>
</dbReference>
<feature type="domain" description="Gfo/Idh/MocA-like oxidoreductase C-terminal" evidence="4">
    <location>
        <begin position="139"/>
        <end position="335"/>
    </location>
</feature>
<dbReference type="GO" id="GO:0016491">
    <property type="term" value="F:oxidoreductase activity"/>
    <property type="evidence" value="ECO:0007669"/>
    <property type="project" value="UniProtKB-KW"/>
</dbReference>
<keyword evidence="6" id="KW-1185">Reference proteome</keyword>